<dbReference type="InterPro" id="IPR013424">
    <property type="entry name" value="Ice-binding_C"/>
</dbReference>
<accession>A0ABW5D272</accession>
<evidence type="ECO:0000259" key="2">
    <source>
        <dbReference type="Pfam" id="PF20597"/>
    </source>
</evidence>
<gene>
    <name evidence="3" type="ORF">ACFSSA_00560</name>
</gene>
<evidence type="ECO:0000313" key="4">
    <source>
        <dbReference type="Proteomes" id="UP001597375"/>
    </source>
</evidence>
<protein>
    <submittedName>
        <fullName evidence="3">Choice-of-anchor A family protein</fullName>
    </submittedName>
</protein>
<dbReference type="NCBIfam" id="TIGR02595">
    <property type="entry name" value="PEP_CTERM"/>
    <property type="match status" value="1"/>
</dbReference>
<reference evidence="4" key="1">
    <citation type="journal article" date="2019" name="Int. J. Syst. Evol. Microbiol.">
        <title>The Global Catalogue of Microorganisms (GCM) 10K type strain sequencing project: providing services to taxonomists for standard genome sequencing and annotation.</title>
        <authorList>
            <consortium name="The Broad Institute Genomics Platform"/>
            <consortium name="The Broad Institute Genome Sequencing Center for Infectious Disease"/>
            <person name="Wu L."/>
            <person name="Ma J."/>
        </authorList>
    </citation>
    <scope>NUCLEOTIDE SEQUENCE [LARGE SCALE GENOMIC DNA]</scope>
    <source>
        <strain evidence="4">CGMCC 4.7106</strain>
    </source>
</reference>
<evidence type="ECO:0000313" key="3">
    <source>
        <dbReference type="EMBL" id="MFD2255152.1"/>
    </source>
</evidence>
<feature type="domain" description="Choice-of-anchor A" evidence="2">
    <location>
        <begin position="31"/>
        <end position="286"/>
    </location>
</feature>
<comment type="caution">
    <text evidence="3">The sequence shown here is derived from an EMBL/GenBank/DDBJ whole genome shotgun (WGS) entry which is preliminary data.</text>
</comment>
<organism evidence="3 4">
    <name type="scientific">Luteolibacter algae</name>
    <dbReference type="NCBI Taxonomy" id="454151"/>
    <lineage>
        <taxon>Bacteria</taxon>
        <taxon>Pseudomonadati</taxon>
        <taxon>Verrucomicrobiota</taxon>
        <taxon>Verrucomicrobiia</taxon>
        <taxon>Verrucomicrobiales</taxon>
        <taxon>Verrucomicrobiaceae</taxon>
        <taxon>Luteolibacter</taxon>
    </lineage>
</organism>
<evidence type="ECO:0000256" key="1">
    <source>
        <dbReference type="SAM" id="SignalP"/>
    </source>
</evidence>
<dbReference type="EMBL" id="JBHUIT010000001">
    <property type="protein sequence ID" value="MFD2255152.1"/>
    <property type="molecule type" value="Genomic_DNA"/>
</dbReference>
<dbReference type="Pfam" id="PF20597">
    <property type="entry name" value="pAdhesive_15"/>
    <property type="match status" value="1"/>
</dbReference>
<name>A0ABW5D272_9BACT</name>
<sequence length="319" mass="33177">MHSPSPPRGGLLSLSLWALACLGSVASAQNLTPLSDYSVIVSGNFSTNSDVEGRTLVGGNLTSSSSANFGIRLQNKVPKTDLVLRVQGNIASGNPLQLNAGSLELGGTSNGRRINYNGGGSLISNPNADYSGIFNDLNAASQSLSNLSANSKGMLIANSPGQPGPFKMTAAPDSNGLAVFSLSASDIFGNNKVQQIELITNNAADILINVAGAVINWTAGNIVGDLTQDQWSKRVIWNFYEATDINFGSKNMQGQVLAPNASVTTSGVIDGSIYAKNLTTTSEVHLPSYDGNIVVPEPSSALLSLLGATALLLRRKRNA</sequence>
<dbReference type="InterPro" id="IPR026588">
    <property type="entry name" value="Choice_anch_A"/>
</dbReference>
<keyword evidence="4" id="KW-1185">Reference proteome</keyword>
<feature type="chain" id="PRO_5046873426" evidence="1">
    <location>
        <begin position="29"/>
        <end position="319"/>
    </location>
</feature>
<keyword evidence="1" id="KW-0732">Signal</keyword>
<dbReference type="NCBIfam" id="TIGR04215">
    <property type="entry name" value="choice_anch_A"/>
    <property type="match status" value="1"/>
</dbReference>
<dbReference type="RefSeq" id="WP_386817815.1">
    <property type="nucleotide sequence ID" value="NZ_JBHUIT010000001.1"/>
</dbReference>
<feature type="signal peptide" evidence="1">
    <location>
        <begin position="1"/>
        <end position="28"/>
    </location>
</feature>
<dbReference type="Proteomes" id="UP001597375">
    <property type="component" value="Unassembled WGS sequence"/>
</dbReference>
<proteinExistence type="predicted"/>